<dbReference type="AlphaFoldDB" id="A0A4V3GLH6"/>
<evidence type="ECO:0000313" key="14">
    <source>
        <dbReference type="Proteomes" id="UP000294498"/>
    </source>
</evidence>
<protein>
    <recommendedName>
        <fullName evidence="11">Biosynthetic peptidoglycan transglycosylase</fullName>
        <ecNumber evidence="11">2.4.99.28</ecNumber>
    </recommendedName>
    <alternativeName>
        <fullName evidence="11">Glycan polymerase</fullName>
    </alternativeName>
    <alternativeName>
        <fullName evidence="11">Peptidoglycan glycosyltransferase MtgA</fullName>
        <shortName evidence="11">PGT</shortName>
    </alternativeName>
</protein>
<dbReference type="GO" id="GO:0008360">
    <property type="term" value="P:regulation of cell shape"/>
    <property type="evidence" value="ECO:0007669"/>
    <property type="project" value="UniProtKB-KW"/>
</dbReference>
<dbReference type="InterPro" id="IPR011812">
    <property type="entry name" value="Pep_trsgly"/>
</dbReference>
<comment type="catalytic activity">
    <reaction evidence="11">
        <text>[GlcNAc-(1-&gt;4)-Mur2Ac(oyl-L-Ala-gamma-D-Glu-L-Lys-D-Ala-D-Ala)](n)-di-trans,octa-cis-undecaprenyl diphosphate + beta-D-GlcNAc-(1-&gt;4)-Mur2Ac(oyl-L-Ala-gamma-D-Glu-L-Lys-D-Ala-D-Ala)-di-trans,octa-cis-undecaprenyl diphosphate = [GlcNAc-(1-&gt;4)-Mur2Ac(oyl-L-Ala-gamma-D-Glu-L-Lys-D-Ala-D-Ala)](n+1)-di-trans,octa-cis-undecaprenyl diphosphate + di-trans,octa-cis-undecaprenyl diphosphate + H(+)</text>
        <dbReference type="Rhea" id="RHEA:23708"/>
        <dbReference type="Rhea" id="RHEA-COMP:9602"/>
        <dbReference type="Rhea" id="RHEA-COMP:9603"/>
        <dbReference type="ChEBI" id="CHEBI:15378"/>
        <dbReference type="ChEBI" id="CHEBI:58405"/>
        <dbReference type="ChEBI" id="CHEBI:60033"/>
        <dbReference type="ChEBI" id="CHEBI:78435"/>
        <dbReference type="EC" id="2.4.99.28"/>
    </reaction>
</comment>
<organism evidence="13 14">
    <name type="scientific">Dinghuibacter silviterrae</name>
    <dbReference type="NCBI Taxonomy" id="1539049"/>
    <lineage>
        <taxon>Bacteria</taxon>
        <taxon>Pseudomonadati</taxon>
        <taxon>Bacteroidota</taxon>
        <taxon>Chitinophagia</taxon>
        <taxon>Chitinophagales</taxon>
        <taxon>Chitinophagaceae</taxon>
        <taxon>Dinghuibacter</taxon>
    </lineage>
</organism>
<dbReference type="GO" id="GO:0005886">
    <property type="term" value="C:plasma membrane"/>
    <property type="evidence" value="ECO:0007669"/>
    <property type="project" value="UniProtKB-SubCell"/>
</dbReference>
<sequence length="253" mass="29197">MTQPSKSSPPTKNRFKGIVPRAWRFAKRLFLILFIAQLIYIFLLKWIYPPITMTQFGDMVYGWFHDYGFHRDYVSEADISPNARLAVMASEDQLFPEHGGFDWKNIEKAEKYNQKHPGRVHGASTISQQTAKNVFLWQGRNYIRKGLEVYFTKMIEWTWGKRRILNTYLNVIQMGQGIYGIEAASQHYFHKPAKSLSRAQAALIAACLPNPVRFRVDAPTPYVLARQHWILTQMSALENDDDVAALVDNPASK</sequence>
<evidence type="ECO:0000256" key="3">
    <source>
        <dbReference type="ARBA" id="ARBA00022676"/>
    </source>
</evidence>
<dbReference type="OrthoDB" id="9766909at2"/>
<keyword evidence="7 11" id="KW-0573">Peptidoglycan synthesis</keyword>
<dbReference type="PANTHER" id="PTHR30400">
    <property type="entry name" value="MONOFUNCTIONAL BIOSYNTHETIC PEPTIDOGLYCAN TRANSGLYCOSYLASE"/>
    <property type="match status" value="1"/>
</dbReference>
<keyword evidence="3 11" id="KW-0328">Glycosyltransferase</keyword>
<evidence type="ECO:0000256" key="2">
    <source>
        <dbReference type="ARBA" id="ARBA00022519"/>
    </source>
</evidence>
<dbReference type="GO" id="GO:0071555">
    <property type="term" value="P:cell wall organization"/>
    <property type="evidence" value="ECO:0007669"/>
    <property type="project" value="UniProtKB-KW"/>
</dbReference>
<dbReference type="HAMAP" id="MF_00766">
    <property type="entry name" value="PGT_MtgA"/>
    <property type="match status" value="1"/>
</dbReference>
<evidence type="ECO:0000313" key="13">
    <source>
        <dbReference type="EMBL" id="TDW99582.1"/>
    </source>
</evidence>
<evidence type="ECO:0000256" key="9">
    <source>
        <dbReference type="ARBA" id="ARBA00023136"/>
    </source>
</evidence>
<keyword evidence="9 11" id="KW-0472">Membrane</keyword>
<keyword evidence="10 11" id="KW-0961">Cell wall biogenesis/degradation</keyword>
<feature type="domain" description="Glycosyl transferase family 51" evidence="12">
    <location>
        <begin position="68"/>
        <end position="234"/>
    </location>
</feature>
<dbReference type="InterPro" id="IPR001264">
    <property type="entry name" value="Glyco_trans_51"/>
</dbReference>
<keyword evidence="1 11" id="KW-1003">Cell membrane</keyword>
<dbReference type="GO" id="GO:0009252">
    <property type="term" value="P:peptidoglycan biosynthetic process"/>
    <property type="evidence" value="ECO:0007669"/>
    <property type="project" value="UniProtKB-UniRule"/>
</dbReference>
<dbReference type="NCBIfam" id="TIGR02070">
    <property type="entry name" value="mono_pep_trsgly"/>
    <property type="match status" value="1"/>
</dbReference>
<dbReference type="InterPro" id="IPR023346">
    <property type="entry name" value="Lysozyme-like_dom_sf"/>
</dbReference>
<dbReference type="InterPro" id="IPR036950">
    <property type="entry name" value="PBP_transglycosylase"/>
</dbReference>
<dbReference type="Proteomes" id="UP000294498">
    <property type="component" value="Unassembled WGS sequence"/>
</dbReference>
<comment type="caution">
    <text evidence="13">The sequence shown here is derived from an EMBL/GenBank/DDBJ whole genome shotgun (WGS) entry which is preliminary data.</text>
</comment>
<dbReference type="EMBL" id="SODV01000001">
    <property type="protein sequence ID" value="TDW99582.1"/>
    <property type="molecule type" value="Genomic_DNA"/>
</dbReference>
<name>A0A4V3GLH6_9BACT</name>
<keyword evidence="2" id="KW-0997">Cell inner membrane</keyword>
<dbReference type="Gene3D" id="1.10.3810.10">
    <property type="entry name" value="Biosynthetic peptidoglycan transglycosylase-like"/>
    <property type="match status" value="1"/>
</dbReference>
<dbReference type="PANTHER" id="PTHR30400:SF0">
    <property type="entry name" value="BIOSYNTHETIC PEPTIDOGLYCAN TRANSGLYCOSYLASE"/>
    <property type="match status" value="1"/>
</dbReference>
<dbReference type="UniPathway" id="UPA00219"/>
<dbReference type="RefSeq" id="WP_133990403.1">
    <property type="nucleotide sequence ID" value="NZ_SODV01000001.1"/>
</dbReference>
<keyword evidence="6 11" id="KW-0133">Cell shape</keyword>
<evidence type="ECO:0000256" key="6">
    <source>
        <dbReference type="ARBA" id="ARBA00022960"/>
    </source>
</evidence>
<comment type="function">
    <text evidence="11">Peptidoglycan polymerase that catalyzes glycan chain elongation from lipid-linked precursors.</text>
</comment>
<evidence type="ECO:0000256" key="4">
    <source>
        <dbReference type="ARBA" id="ARBA00022679"/>
    </source>
</evidence>
<reference evidence="13 14" key="1">
    <citation type="submission" date="2019-03" db="EMBL/GenBank/DDBJ databases">
        <title>Genomic Encyclopedia of Type Strains, Phase IV (KMG-IV): sequencing the most valuable type-strain genomes for metagenomic binning, comparative biology and taxonomic classification.</title>
        <authorList>
            <person name="Goeker M."/>
        </authorList>
    </citation>
    <scope>NUCLEOTIDE SEQUENCE [LARGE SCALE GENOMIC DNA]</scope>
    <source>
        <strain evidence="13 14">DSM 100059</strain>
    </source>
</reference>
<comment type="subcellular location">
    <subcellularLocation>
        <location evidence="11">Cell membrane</location>
        <topology evidence="11">Single-pass membrane protein</topology>
    </subcellularLocation>
</comment>
<comment type="pathway">
    <text evidence="11">Cell wall biogenesis; peptidoglycan biosynthesis.</text>
</comment>
<dbReference type="GO" id="GO:0016763">
    <property type="term" value="F:pentosyltransferase activity"/>
    <property type="evidence" value="ECO:0007669"/>
    <property type="project" value="InterPro"/>
</dbReference>
<dbReference type="GO" id="GO:0009274">
    <property type="term" value="C:peptidoglycan-based cell wall"/>
    <property type="evidence" value="ECO:0007669"/>
    <property type="project" value="InterPro"/>
</dbReference>
<dbReference type="Pfam" id="PF00912">
    <property type="entry name" value="Transgly"/>
    <property type="match status" value="1"/>
</dbReference>
<evidence type="ECO:0000256" key="8">
    <source>
        <dbReference type="ARBA" id="ARBA00022989"/>
    </source>
</evidence>
<keyword evidence="8 11" id="KW-1133">Transmembrane helix</keyword>
<keyword evidence="5 11" id="KW-0812">Transmembrane</keyword>
<dbReference type="GO" id="GO:0008955">
    <property type="term" value="F:peptidoglycan glycosyltransferase activity"/>
    <property type="evidence" value="ECO:0007669"/>
    <property type="project" value="UniProtKB-UniRule"/>
</dbReference>
<evidence type="ECO:0000256" key="11">
    <source>
        <dbReference type="HAMAP-Rule" id="MF_00766"/>
    </source>
</evidence>
<evidence type="ECO:0000256" key="7">
    <source>
        <dbReference type="ARBA" id="ARBA00022984"/>
    </source>
</evidence>
<keyword evidence="4 11" id="KW-0808">Transferase</keyword>
<proteinExistence type="inferred from homology"/>
<feature type="transmembrane region" description="Helical" evidence="11">
    <location>
        <begin position="29"/>
        <end position="48"/>
    </location>
</feature>
<comment type="similarity">
    <text evidence="11">Belongs to the glycosyltransferase 51 family.</text>
</comment>
<dbReference type="SUPFAM" id="SSF53955">
    <property type="entry name" value="Lysozyme-like"/>
    <property type="match status" value="1"/>
</dbReference>
<dbReference type="EC" id="2.4.99.28" evidence="11"/>
<evidence type="ECO:0000256" key="10">
    <source>
        <dbReference type="ARBA" id="ARBA00023316"/>
    </source>
</evidence>
<accession>A0A4V3GLH6</accession>
<evidence type="ECO:0000259" key="12">
    <source>
        <dbReference type="Pfam" id="PF00912"/>
    </source>
</evidence>
<evidence type="ECO:0000256" key="1">
    <source>
        <dbReference type="ARBA" id="ARBA00022475"/>
    </source>
</evidence>
<gene>
    <name evidence="11" type="primary">mtgA</name>
    <name evidence="13" type="ORF">EDB95_0592</name>
</gene>
<evidence type="ECO:0000256" key="5">
    <source>
        <dbReference type="ARBA" id="ARBA00022692"/>
    </source>
</evidence>
<keyword evidence="14" id="KW-1185">Reference proteome</keyword>